<keyword evidence="2" id="KW-1185">Reference proteome</keyword>
<accession>A0A8K1ZY49</accession>
<comment type="caution">
    <text evidence="1">The sequence shown here is derived from an EMBL/GenBank/DDBJ whole genome shotgun (WGS) entry which is preliminary data.</text>
</comment>
<name>A0A8K1ZY49_9CYAN</name>
<sequence>MCYNRLEINTSTRGQRGIKNACGVDAAGAGVTQSSWLAVKQEIFGATQGISLHTR</sequence>
<protein>
    <submittedName>
        <fullName evidence="1">Uncharacterized protein</fullName>
    </submittedName>
</protein>
<proteinExistence type="predicted"/>
<evidence type="ECO:0000313" key="2">
    <source>
        <dbReference type="Proteomes" id="UP000607397"/>
    </source>
</evidence>
<reference evidence="1" key="1">
    <citation type="submission" date="2019-12" db="EMBL/GenBank/DDBJ databases">
        <title>High-Quality draft genome sequences of three cyanobacteria isolated from the limestone walls of the Old Cathedral of Coimbra.</title>
        <authorList>
            <person name="Tiago I."/>
            <person name="Soares F."/>
            <person name="Portugal A."/>
        </authorList>
    </citation>
    <scope>NUCLEOTIDE SEQUENCE [LARGE SCALE GENOMIC DNA]</scope>
    <source>
        <strain evidence="1">C</strain>
    </source>
</reference>
<gene>
    <name evidence="1" type="ORF">GS597_05820</name>
</gene>
<organism evidence="1 2">
    <name type="scientific">Petrachloros mirabilis ULC683</name>
    <dbReference type="NCBI Taxonomy" id="2781853"/>
    <lineage>
        <taxon>Bacteria</taxon>
        <taxon>Bacillati</taxon>
        <taxon>Cyanobacteriota</taxon>
        <taxon>Cyanophyceae</taxon>
        <taxon>Synechococcales</taxon>
        <taxon>Petrachlorosaceae</taxon>
        <taxon>Petrachloros</taxon>
        <taxon>Petrachloros mirabilis</taxon>
    </lineage>
</organism>
<dbReference type="Proteomes" id="UP000607397">
    <property type="component" value="Unassembled WGS sequence"/>
</dbReference>
<dbReference type="EMBL" id="WVIC01000008">
    <property type="protein sequence ID" value="NCJ06038.1"/>
    <property type="molecule type" value="Genomic_DNA"/>
</dbReference>
<dbReference type="AlphaFoldDB" id="A0A8K1ZY49"/>
<dbReference type="RefSeq" id="WP_238718028.1">
    <property type="nucleotide sequence ID" value="NZ_WVIC01000008.1"/>
</dbReference>
<evidence type="ECO:0000313" key="1">
    <source>
        <dbReference type="EMBL" id="NCJ06038.1"/>
    </source>
</evidence>